<organism evidence="2 3">
    <name type="scientific">Clostridium punense</name>
    <dbReference type="NCBI Taxonomy" id="1054297"/>
    <lineage>
        <taxon>Bacteria</taxon>
        <taxon>Bacillati</taxon>
        <taxon>Bacillota</taxon>
        <taxon>Clostridia</taxon>
        <taxon>Eubacteriales</taxon>
        <taxon>Clostridiaceae</taxon>
        <taxon>Clostridium</taxon>
    </lineage>
</organism>
<keyword evidence="3" id="KW-1185">Reference proteome</keyword>
<accession>A0ABS4K555</accession>
<comment type="caution">
    <text evidence="2">The sequence shown here is derived from an EMBL/GenBank/DDBJ whole genome shotgun (WGS) entry which is preliminary data.</text>
</comment>
<evidence type="ECO:0000256" key="1">
    <source>
        <dbReference type="SAM" id="Phobius"/>
    </source>
</evidence>
<dbReference type="EMBL" id="JAGGLL010000020">
    <property type="protein sequence ID" value="MBP2022893.1"/>
    <property type="molecule type" value="Genomic_DNA"/>
</dbReference>
<proteinExistence type="predicted"/>
<name>A0ABS4K555_9CLOT</name>
<dbReference type="Proteomes" id="UP001519308">
    <property type="component" value="Unassembled WGS sequence"/>
</dbReference>
<evidence type="ECO:0000313" key="2">
    <source>
        <dbReference type="EMBL" id="MBP2022893.1"/>
    </source>
</evidence>
<gene>
    <name evidence="2" type="ORF">J2Z44_002718</name>
</gene>
<evidence type="ECO:0000313" key="3">
    <source>
        <dbReference type="Proteomes" id="UP001519308"/>
    </source>
</evidence>
<keyword evidence="1" id="KW-1133">Transmembrane helix</keyword>
<feature type="transmembrane region" description="Helical" evidence="1">
    <location>
        <begin position="21"/>
        <end position="37"/>
    </location>
</feature>
<protein>
    <submittedName>
        <fullName evidence="2">Uncharacterized protein</fullName>
    </submittedName>
</protein>
<sequence>MRNFKFWTVLYRNILNKIKTKIIRIVLIFNELISIIIY</sequence>
<keyword evidence="1" id="KW-0812">Transmembrane</keyword>
<keyword evidence="1" id="KW-0472">Membrane</keyword>
<reference evidence="2 3" key="1">
    <citation type="submission" date="2021-03" db="EMBL/GenBank/DDBJ databases">
        <title>Genomic Encyclopedia of Type Strains, Phase IV (KMG-IV): sequencing the most valuable type-strain genomes for metagenomic binning, comparative biology and taxonomic classification.</title>
        <authorList>
            <person name="Goeker M."/>
        </authorList>
    </citation>
    <scope>NUCLEOTIDE SEQUENCE [LARGE SCALE GENOMIC DNA]</scope>
    <source>
        <strain evidence="2 3">DSM 28650</strain>
    </source>
</reference>